<dbReference type="EMBL" id="HBGW01097348">
    <property type="protein sequence ID" value="CAD9643946.1"/>
    <property type="molecule type" value="Transcribed_RNA"/>
</dbReference>
<sequence>MGERMSCLTDTCCRKDELAEMASIPPTAEAIQDVTHCQPGIPSAALTLSPKEKLRLPSRQRTEPSREAVEHIIQDPDPDLAAIEGSNELRISSTPNYMKAGNRQLADALRRNTQR</sequence>
<gene>
    <name evidence="1" type="ORF">BRAN1462_LOCUS61768</name>
</gene>
<name>A0A6U8W5V5_9DINO</name>
<protein>
    <submittedName>
        <fullName evidence="1">Uncharacterized protein</fullName>
    </submittedName>
</protein>
<reference evidence="1" key="1">
    <citation type="submission" date="2021-01" db="EMBL/GenBank/DDBJ databases">
        <authorList>
            <person name="Corre E."/>
            <person name="Pelletier E."/>
            <person name="Niang G."/>
            <person name="Scheremetjew M."/>
            <person name="Finn R."/>
            <person name="Kale V."/>
            <person name="Holt S."/>
            <person name="Cochrane G."/>
            <person name="Meng A."/>
            <person name="Brown T."/>
            <person name="Cohen L."/>
        </authorList>
    </citation>
    <scope>NUCLEOTIDE SEQUENCE</scope>
    <source>
        <strain evidence="1">RCC3387</strain>
    </source>
</reference>
<accession>A0A6U8W5V5</accession>
<proteinExistence type="predicted"/>
<evidence type="ECO:0000313" key="1">
    <source>
        <dbReference type="EMBL" id="CAD9643946.1"/>
    </source>
</evidence>
<organism evidence="1">
    <name type="scientific">Zooxanthella nutricula</name>
    <dbReference type="NCBI Taxonomy" id="1333877"/>
    <lineage>
        <taxon>Eukaryota</taxon>
        <taxon>Sar</taxon>
        <taxon>Alveolata</taxon>
        <taxon>Dinophyceae</taxon>
        <taxon>Peridiniales</taxon>
        <taxon>Peridiniales incertae sedis</taxon>
        <taxon>Zooxanthella</taxon>
    </lineage>
</organism>
<dbReference type="AlphaFoldDB" id="A0A6U8W5V5"/>